<reference evidence="1 2" key="1">
    <citation type="submission" date="2016-05" db="EMBL/GenBank/DDBJ databases">
        <title>Genome sequencing reveals origins of a unique bacterial endosymbiosis in the earliest lineages of terrestrial Fungi.</title>
        <authorList>
            <consortium name="DOE Joint Genome Institute"/>
            <person name="Uehling J."/>
            <person name="Gryganskyi A."/>
            <person name="Hameed K."/>
            <person name="Tschaplinski T."/>
            <person name="Misztal P."/>
            <person name="Wu S."/>
            <person name="Desiro A."/>
            <person name="Vande Pol N."/>
            <person name="Du Z.-Y."/>
            <person name="Zienkiewicz A."/>
            <person name="Zienkiewicz K."/>
            <person name="Morin E."/>
            <person name="Tisserant E."/>
            <person name="Splivallo R."/>
            <person name="Hainaut M."/>
            <person name="Henrissat B."/>
            <person name="Ohm R."/>
            <person name="Kuo A."/>
            <person name="Yan J."/>
            <person name="Lipzen A."/>
            <person name="Nolan M."/>
            <person name="Labutti K."/>
            <person name="Barry K."/>
            <person name="Goldstein A."/>
            <person name="Labbe J."/>
            <person name="Schadt C."/>
            <person name="Tuskan G."/>
            <person name="Grigoriev I."/>
            <person name="Martin F."/>
            <person name="Vilgalys R."/>
            <person name="Bonito G."/>
        </authorList>
    </citation>
    <scope>NUCLEOTIDE SEQUENCE [LARGE SCALE GENOMIC DNA]</scope>
    <source>
        <strain evidence="1 2">AG-77</strain>
    </source>
</reference>
<protein>
    <submittedName>
        <fullName evidence="1">Uncharacterized protein</fullName>
    </submittedName>
</protein>
<proteinExistence type="predicted"/>
<organism evidence="1 2">
    <name type="scientific">Linnemannia elongata AG-77</name>
    <dbReference type="NCBI Taxonomy" id="1314771"/>
    <lineage>
        <taxon>Eukaryota</taxon>
        <taxon>Fungi</taxon>
        <taxon>Fungi incertae sedis</taxon>
        <taxon>Mucoromycota</taxon>
        <taxon>Mortierellomycotina</taxon>
        <taxon>Mortierellomycetes</taxon>
        <taxon>Mortierellales</taxon>
        <taxon>Mortierellaceae</taxon>
        <taxon>Linnemannia</taxon>
    </lineage>
</organism>
<name>A0A197KHK5_9FUNG</name>
<gene>
    <name evidence="1" type="ORF">K457DRAFT_13063</name>
</gene>
<sequence>MPDARPFKVVNEEHDSTRQVMIGTVRWNALITLAVVVTTGQIVVGPHNPSFHPHTASHVWILMDGKKDMFDNIKRQTRSKFDRVETYQSFAAAHPRFLGHRTLPVTLSTLWDFKSNGRWSGIKVAAFLFHQVYVRGKVSKADVEKRLGIAAPRRMTPF</sequence>
<evidence type="ECO:0000313" key="2">
    <source>
        <dbReference type="Proteomes" id="UP000078512"/>
    </source>
</evidence>
<dbReference type="Proteomes" id="UP000078512">
    <property type="component" value="Unassembled WGS sequence"/>
</dbReference>
<keyword evidence="2" id="KW-1185">Reference proteome</keyword>
<dbReference type="EMBL" id="KV442013">
    <property type="protein sequence ID" value="OAQ35834.1"/>
    <property type="molecule type" value="Genomic_DNA"/>
</dbReference>
<accession>A0A197KHK5</accession>
<dbReference type="OrthoDB" id="2439141at2759"/>
<dbReference type="AlphaFoldDB" id="A0A197KHK5"/>
<evidence type="ECO:0000313" key="1">
    <source>
        <dbReference type="EMBL" id="OAQ35834.1"/>
    </source>
</evidence>